<evidence type="ECO:0000256" key="1">
    <source>
        <dbReference type="SAM" id="Phobius"/>
    </source>
</evidence>
<keyword evidence="1" id="KW-0472">Membrane</keyword>
<organism evidence="2 3">
    <name type="scientific">Pseudomonas aeruginosa</name>
    <dbReference type="NCBI Taxonomy" id="287"/>
    <lineage>
        <taxon>Bacteria</taxon>
        <taxon>Pseudomonadati</taxon>
        <taxon>Pseudomonadota</taxon>
        <taxon>Gammaproteobacteria</taxon>
        <taxon>Pseudomonadales</taxon>
        <taxon>Pseudomonadaceae</taxon>
        <taxon>Pseudomonas</taxon>
    </lineage>
</organism>
<protein>
    <submittedName>
        <fullName evidence="2">Uncharacterized protein</fullName>
    </submittedName>
</protein>
<sequence>MFYSVWNTYRHTKVIPVLLASAVLGALFITFAAGGVMAIASGNGLGSLLVGVMGLILGLGVLQAWWRVVSELLSMKVDNTWTAVVIVSILVIPLYVENGPGGRYVGGVIAEAPFYLIKIMNPSIDLTWIKSVANDIPEPQDEVER</sequence>
<name>A0A241XSV4_PSEAI</name>
<comment type="caution">
    <text evidence="2">The sequence shown here is derived from an EMBL/GenBank/DDBJ whole genome shotgun (WGS) entry which is preliminary data.</text>
</comment>
<reference evidence="2 3" key="1">
    <citation type="submission" date="2017-05" db="EMBL/GenBank/DDBJ databases">
        <authorList>
            <person name="Song R."/>
            <person name="Chenine A.L."/>
            <person name="Ruprecht R.M."/>
        </authorList>
    </citation>
    <scope>NUCLEOTIDE SEQUENCE [LARGE SCALE GENOMIC DNA]</scope>
    <source>
        <strain evidence="2 3">S567_C10_BS</strain>
    </source>
</reference>
<feature type="transmembrane region" description="Helical" evidence="1">
    <location>
        <begin position="47"/>
        <end position="68"/>
    </location>
</feature>
<gene>
    <name evidence="2" type="ORF">CAZ10_10055</name>
</gene>
<keyword evidence="1" id="KW-0812">Transmembrane</keyword>
<evidence type="ECO:0000313" key="3">
    <source>
        <dbReference type="Proteomes" id="UP000194857"/>
    </source>
</evidence>
<dbReference type="EMBL" id="NFFZ01000004">
    <property type="protein sequence ID" value="OTI63168.1"/>
    <property type="molecule type" value="Genomic_DNA"/>
</dbReference>
<dbReference type="AlphaFoldDB" id="A0A241XSV4"/>
<evidence type="ECO:0000313" key="2">
    <source>
        <dbReference type="EMBL" id="OTI63168.1"/>
    </source>
</evidence>
<accession>A0A241XSV4</accession>
<proteinExistence type="predicted"/>
<dbReference type="RefSeq" id="WP_065327521.1">
    <property type="nucleotide sequence ID" value="NZ_NFFZ01000004.1"/>
</dbReference>
<feature type="transmembrane region" description="Helical" evidence="1">
    <location>
        <begin position="15"/>
        <end position="40"/>
    </location>
</feature>
<dbReference type="Proteomes" id="UP000194857">
    <property type="component" value="Unassembled WGS sequence"/>
</dbReference>
<feature type="transmembrane region" description="Helical" evidence="1">
    <location>
        <begin position="80"/>
        <end position="96"/>
    </location>
</feature>
<keyword evidence="1" id="KW-1133">Transmembrane helix</keyword>